<dbReference type="KEGG" id="gmw:113515112"/>
<protein>
    <submittedName>
        <fullName evidence="2">Uncharacterized protein F58A4.6</fullName>
    </submittedName>
</protein>
<name>A0A6J1WK34_GALME</name>
<dbReference type="FunCoup" id="A0A6J1WK34">
    <property type="interactions" value="37"/>
</dbReference>
<dbReference type="InParanoid" id="A0A6J1WK34"/>
<dbReference type="RefSeq" id="XP_026755060.1">
    <property type="nucleotide sequence ID" value="XM_026899259.3"/>
</dbReference>
<organism evidence="1 2">
    <name type="scientific">Galleria mellonella</name>
    <name type="common">Greater wax moth</name>
    <dbReference type="NCBI Taxonomy" id="7137"/>
    <lineage>
        <taxon>Eukaryota</taxon>
        <taxon>Metazoa</taxon>
        <taxon>Ecdysozoa</taxon>
        <taxon>Arthropoda</taxon>
        <taxon>Hexapoda</taxon>
        <taxon>Insecta</taxon>
        <taxon>Pterygota</taxon>
        <taxon>Neoptera</taxon>
        <taxon>Endopterygota</taxon>
        <taxon>Lepidoptera</taxon>
        <taxon>Glossata</taxon>
        <taxon>Ditrysia</taxon>
        <taxon>Pyraloidea</taxon>
        <taxon>Pyralidae</taxon>
        <taxon>Galleriinae</taxon>
        <taxon>Galleria</taxon>
    </lineage>
</organism>
<evidence type="ECO:0000313" key="1">
    <source>
        <dbReference type="Proteomes" id="UP001652740"/>
    </source>
</evidence>
<reference evidence="2" key="1">
    <citation type="submission" date="2025-08" db="UniProtKB">
        <authorList>
            <consortium name="RefSeq"/>
        </authorList>
    </citation>
    <scope>IDENTIFICATION</scope>
    <source>
        <tissue evidence="2">Whole larvae</tissue>
    </source>
</reference>
<dbReference type="GeneID" id="113515112"/>
<dbReference type="AlphaFoldDB" id="A0A6J1WK34"/>
<sequence>MQVITDIHLYHNLQAICSISDEGLVLPDKELYRLLSLESDISVIHNDINEDHKGKRLRFIASAYFLKPFLKECLNSDVYRANVVMHLNRLSGYPENGVVFLKLILEPPDQEIIDYAWNERMLKLLWTRVEIENAFSWLSTLGGAYSALGDYFDHCAEEAGRISIRQYKLSKMLGDDGLAARSQLYSALSFSQRGNLKLSRRIVRNVAEFGRVTHDKRLVRMCQGVWAKLKYLRSLRNTVSQQGKERNGGNGKVINCH</sequence>
<accession>A0A6J1WK34</accession>
<gene>
    <name evidence="2" type="primary">LOC113515112</name>
</gene>
<proteinExistence type="predicted"/>
<dbReference type="Pfam" id="PF16065">
    <property type="entry name" value="DUF4807"/>
    <property type="match status" value="1"/>
</dbReference>
<dbReference type="InterPro" id="IPR032072">
    <property type="entry name" value="DUF4807"/>
</dbReference>
<evidence type="ECO:0000313" key="2">
    <source>
        <dbReference type="RefSeq" id="XP_026755060.1"/>
    </source>
</evidence>
<dbReference type="PANTHER" id="PTHR36693:SF1">
    <property type="entry name" value="GH02722P"/>
    <property type="match status" value="1"/>
</dbReference>
<dbReference type="OrthoDB" id="121932at2759"/>
<keyword evidence="1" id="KW-1185">Reference proteome</keyword>
<dbReference type="Proteomes" id="UP001652740">
    <property type="component" value="Unplaced"/>
</dbReference>
<dbReference type="PANTHER" id="PTHR36693">
    <property type="entry name" value="GH02722P"/>
    <property type="match status" value="1"/>
</dbReference>